<dbReference type="InterPro" id="IPR011701">
    <property type="entry name" value="MFS"/>
</dbReference>
<evidence type="ECO:0000256" key="2">
    <source>
        <dbReference type="ARBA" id="ARBA00022448"/>
    </source>
</evidence>
<feature type="transmembrane region" description="Helical" evidence="6">
    <location>
        <begin position="364"/>
        <end position="383"/>
    </location>
</feature>
<evidence type="ECO:0000313" key="8">
    <source>
        <dbReference type="EMBL" id="OCL02217.1"/>
    </source>
</evidence>
<dbReference type="PANTHER" id="PTHR43791">
    <property type="entry name" value="PERMEASE-RELATED"/>
    <property type="match status" value="1"/>
</dbReference>
<sequence>MDDKPNVSPSLKDEERKVEYAADKRYDEEILTGDLLTVENGAIDVDLEITEEEERRILRKIDYRLVPLLTLLYLVAFVDRSNIGNAKIAGLTQDLHMHGMQYNTALTLFFVPYGVFEVPSNIVLKLLRPSIWISILVFFWGTTMTLMGVVSSYKGLLVARFFLGFTESGFFPAATYLLTIWYLRYEVQRRMAVFYAAASLAGAFSGLLAFAIEKMAGDRGLDGWQWIFIIEGLVPVAISFVIWKVLPDSPESAHFLTKKEKEFIINRLALETGSGHGRVTNADRIRTHHILAAFKEWRIWAAVIMFWGNVVGVYGFTSTVPTVIEGLGYSSAHAQLLTIPIYIFAMIMTLSFAWWSDRVKQRSPFIMAGFSIAAAGFIAQLAIPHPHLPGLTYGFLFPVAGGLYSPFICVVCWIGNNLAPSSKRAVGMALLISVGNFGGIIGSNVYLAREAPKYHTGFSVCLVSSVAAALMAVLLRFSFASMNRKRRAVLDEQGEEAIRSQYTEQELLDLGDRSPFFIYTL</sequence>
<reference evidence="8 9" key="1">
    <citation type="journal article" date="2016" name="Nat. Commun.">
        <title>Ectomycorrhizal ecology is imprinted in the genome of the dominant symbiotic fungus Cenococcum geophilum.</title>
        <authorList>
            <consortium name="DOE Joint Genome Institute"/>
            <person name="Peter M."/>
            <person name="Kohler A."/>
            <person name="Ohm R.A."/>
            <person name="Kuo A."/>
            <person name="Krutzmann J."/>
            <person name="Morin E."/>
            <person name="Arend M."/>
            <person name="Barry K.W."/>
            <person name="Binder M."/>
            <person name="Choi C."/>
            <person name="Clum A."/>
            <person name="Copeland A."/>
            <person name="Grisel N."/>
            <person name="Haridas S."/>
            <person name="Kipfer T."/>
            <person name="LaButti K."/>
            <person name="Lindquist E."/>
            <person name="Lipzen A."/>
            <person name="Maire R."/>
            <person name="Meier B."/>
            <person name="Mihaltcheva S."/>
            <person name="Molinier V."/>
            <person name="Murat C."/>
            <person name="Poggeler S."/>
            <person name="Quandt C.A."/>
            <person name="Sperisen C."/>
            <person name="Tritt A."/>
            <person name="Tisserant E."/>
            <person name="Crous P.W."/>
            <person name="Henrissat B."/>
            <person name="Nehls U."/>
            <person name="Egli S."/>
            <person name="Spatafora J.W."/>
            <person name="Grigoriev I.V."/>
            <person name="Martin F.M."/>
        </authorList>
    </citation>
    <scope>NUCLEOTIDE SEQUENCE [LARGE SCALE GENOMIC DNA]</scope>
    <source>
        <strain evidence="8 9">CBS 207.34</strain>
    </source>
</reference>
<feature type="transmembrane region" description="Helical" evidence="6">
    <location>
        <begin position="336"/>
        <end position="355"/>
    </location>
</feature>
<dbReference type="EMBL" id="KV750983">
    <property type="protein sequence ID" value="OCL02217.1"/>
    <property type="molecule type" value="Genomic_DNA"/>
</dbReference>
<dbReference type="PROSITE" id="PS50850">
    <property type="entry name" value="MFS"/>
    <property type="match status" value="1"/>
</dbReference>
<dbReference type="InterPro" id="IPR036259">
    <property type="entry name" value="MFS_trans_sf"/>
</dbReference>
<dbReference type="Pfam" id="PF07690">
    <property type="entry name" value="MFS_1"/>
    <property type="match status" value="1"/>
</dbReference>
<dbReference type="OrthoDB" id="2962993at2759"/>
<feature type="transmembrane region" description="Helical" evidence="6">
    <location>
        <begin position="65"/>
        <end position="83"/>
    </location>
</feature>
<dbReference type="FunFam" id="1.20.1250.20:FF:000013">
    <property type="entry name" value="MFS general substrate transporter"/>
    <property type="match status" value="1"/>
</dbReference>
<dbReference type="SUPFAM" id="SSF103473">
    <property type="entry name" value="MFS general substrate transporter"/>
    <property type="match status" value="1"/>
</dbReference>
<keyword evidence="5 6" id="KW-0472">Membrane</keyword>
<protein>
    <submittedName>
        <fullName evidence="8">MFS general substrate transporter</fullName>
    </submittedName>
</protein>
<dbReference type="GO" id="GO:0022857">
    <property type="term" value="F:transmembrane transporter activity"/>
    <property type="evidence" value="ECO:0007669"/>
    <property type="project" value="InterPro"/>
</dbReference>
<dbReference type="Gene3D" id="1.20.1250.20">
    <property type="entry name" value="MFS general substrate transporter like domains"/>
    <property type="match status" value="2"/>
</dbReference>
<gene>
    <name evidence="8" type="ORF">AOQ84DRAFT_423908</name>
</gene>
<keyword evidence="3 6" id="KW-0812">Transmembrane</keyword>
<evidence type="ECO:0000256" key="5">
    <source>
        <dbReference type="ARBA" id="ARBA00023136"/>
    </source>
</evidence>
<keyword evidence="4 6" id="KW-1133">Transmembrane helix</keyword>
<feature type="transmembrane region" description="Helical" evidence="6">
    <location>
        <begin position="103"/>
        <end position="124"/>
    </location>
</feature>
<feature type="transmembrane region" description="Helical" evidence="6">
    <location>
        <begin position="224"/>
        <end position="246"/>
    </location>
</feature>
<dbReference type="AlphaFoldDB" id="A0A8E2ENY1"/>
<dbReference type="InterPro" id="IPR020846">
    <property type="entry name" value="MFS_dom"/>
</dbReference>
<comment type="subcellular location">
    <subcellularLocation>
        <location evidence="1">Membrane</location>
        <topology evidence="1">Multi-pass membrane protein</topology>
    </subcellularLocation>
</comment>
<evidence type="ECO:0000256" key="3">
    <source>
        <dbReference type="ARBA" id="ARBA00022692"/>
    </source>
</evidence>
<dbReference type="GO" id="GO:0016020">
    <property type="term" value="C:membrane"/>
    <property type="evidence" value="ECO:0007669"/>
    <property type="project" value="UniProtKB-SubCell"/>
</dbReference>
<proteinExistence type="predicted"/>
<dbReference type="Proteomes" id="UP000250140">
    <property type="component" value="Unassembled WGS sequence"/>
</dbReference>
<dbReference type="PANTHER" id="PTHR43791:SF18">
    <property type="entry name" value="NICOTINIC ACID TRANSPORTER TNA1, PUTATIVE (AFU_ORTHOLOGUE AFUA_3G03820)-RELATED"/>
    <property type="match status" value="1"/>
</dbReference>
<feature type="transmembrane region" description="Helical" evidence="6">
    <location>
        <begin position="162"/>
        <end position="183"/>
    </location>
</feature>
<organism evidence="8 9">
    <name type="scientific">Glonium stellatum</name>
    <dbReference type="NCBI Taxonomy" id="574774"/>
    <lineage>
        <taxon>Eukaryota</taxon>
        <taxon>Fungi</taxon>
        <taxon>Dikarya</taxon>
        <taxon>Ascomycota</taxon>
        <taxon>Pezizomycotina</taxon>
        <taxon>Dothideomycetes</taxon>
        <taxon>Pleosporomycetidae</taxon>
        <taxon>Gloniales</taxon>
        <taxon>Gloniaceae</taxon>
        <taxon>Glonium</taxon>
    </lineage>
</organism>
<evidence type="ECO:0000259" key="7">
    <source>
        <dbReference type="PROSITE" id="PS50850"/>
    </source>
</evidence>
<feature type="domain" description="Major facilitator superfamily (MFS) profile" evidence="7">
    <location>
        <begin position="65"/>
        <end position="486"/>
    </location>
</feature>
<accession>A0A8E2ENY1</accession>
<feature type="transmembrane region" description="Helical" evidence="6">
    <location>
        <begin position="395"/>
        <end position="414"/>
    </location>
</feature>
<evidence type="ECO:0000256" key="4">
    <source>
        <dbReference type="ARBA" id="ARBA00022989"/>
    </source>
</evidence>
<evidence type="ECO:0000256" key="6">
    <source>
        <dbReference type="SAM" id="Phobius"/>
    </source>
</evidence>
<evidence type="ECO:0000256" key="1">
    <source>
        <dbReference type="ARBA" id="ARBA00004141"/>
    </source>
</evidence>
<keyword evidence="9" id="KW-1185">Reference proteome</keyword>
<feature type="transmembrane region" description="Helical" evidence="6">
    <location>
        <begin position="454"/>
        <end position="477"/>
    </location>
</feature>
<feature type="transmembrane region" description="Helical" evidence="6">
    <location>
        <begin position="131"/>
        <end position="150"/>
    </location>
</feature>
<feature type="transmembrane region" description="Helical" evidence="6">
    <location>
        <begin position="426"/>
        <end position="448"/>
    </location>
</feature>
<feature type="transmembrane region" description="Helical" evidence="6">
    <location>
        <begin position="297"/>
        <end position="316"/>
    </location>
</feature>
<evidence type="ECO:0000313" key="9">
    <source>
        <dbReference type="Proteomes" id="UP000250140"/>
    </source>
</evidence>
<dbReference type="FunFam" id="1.20.1250.20:FF:000034">
    <property type="entry name" value="MFS general substrate transporter"/>
    <property type="match status" value="1"/>
</dbReference>
<keyword evidence="2" id="KW-0813">Transport</keyword>
<name>A0A8E2ENY1_9PEZI</name>
<feature type="transmembrane region" description="Helical" evidence="6">
    <location>
        <begin position="192"/>
        <end position="212"/>
    </location>
</feature>